<evidence type="ECO:0000313" key="12">
    <source>
        <dbReference type="Proteomes" id="UP000831327"/>
    </source>
</evidence>
<feature type="transmembrane region" description="Helical" evidence="9">
    <location>
        <begin position="6"/>
        <end position="25"/>
    </location>
</feature>
<dbReference type="InterPro" id="IPR050710">
    <property type="entry name" value="Band7/mec-2_domain"/>
</dbReference>
<feature type="domain" description="Band 7" evidence="10">
    <location>
        <begin position="27"/>
        <end position="185"/>
    </location>
</feature>
<dbReference type="PRINTS" id="PR00721">
    <property type="entry name" value="STOMATIN"/>
</dbReference>
<evidence type="ECO:0000256" key="1">
    <source>
        <dbReference type="ARBA" id="ARBA00004167"/>
    </source>
</evidence>
<dbReference type="PANTHER" id="PTHR43327:SF10">
    <property type="entry name" value="STOMATIN-LIKE PROTEIN 2, MITOCHONDRIAL"/>
    <property type="match status" value="1"/>
</dbReference>
<feature type="compositionally biased region" description="Pro residues" evidence="8">
    <location>
        <begin position="313"/>
        <end position="333"/>
    </location>
</feature>
<gene>
    <name evidence="11" type="ORF">Rmf_27620</name>
</gene>
<dbReference type="Proteomes" id="UP000831327">
    <property type="component" value="Chromosome"/>
</dbReference>
<feature type="region of interest" description="Disordered" evidence="8">
    <location>
        <begin position="303"/>
        <end position="333"/>
    </location>
</feature>
<reference evidence="11 12" key="1">
    <citation type="journal article" date="2016" name="Microbes Environ.">
        <title>Phylogenetically diverse aerobic anoxygenic phototrophic bacteria isolated from epilithic biofilms in Tama river, Japan.</title>
        <authorList>
            <person name="Hirose S."/>
            <person name="Matsuura K."/>
            <person name="Haruta S."/>
        </authorList>
    </citation>
    <scope>NUCLEOTIDE SEQUENCE [LARGE SCALE GENOMIC DNA]</scope>
    <source>
        <strain evidence="11 12">S08</strain>
    </source>
</reference>
<evidence type="ECO:0000256" key="3">
    <source>
        <dbReference type="ARBA" id="ARBA00017055"/>
    </source>
</evidence>
<dbReference type="PROSITE" id="PS01270">
    <property type="entry name" value="BAND_7"/>
    <property type="match status" value="1"/>
</dbReference>
<evidence type="ECO:0000256" key="9">
    <source>
        <dbReference type="SAM" id="Phobius"/>
    </source>
</evidence>
<dbReference type="PANTHER" id="PTHR43327">
    <property type="entry name" value="STOMATIN-LIKE PROTEIN 2, MITOCHONDRIAL"/>
    <property type="match status" value="1"/>
</dbReference>
<accession>A0ABM7Y4L1</accession>
<evidence type="ECO:0000256" key="8">
    <source>
        <dbReference type="SAM" id="MobiDB-lite"/>
    </source>
</evidence>
<evidence type="ECO:0000256" key="4">
    <source>
        <dbReference type="ARBA" id="ARBA00022692"/>
    </source>
</evidence>
<keyword evidence="4 9" id="KW-0812">Transmembrane</keyword>
<evidence type="ECO:0000256" key="5">
    <source>
        <dbReference type="ARBA" id="ARBA00022989"/>
    </source>
</evidence>
<dbReference type="Pfam" id="PF01145">
    <property type="entry name" value="Band_7"/>
    <property type="match status" value="1"/>
</dbReference>
<keyword evidence="6 9" id="KW-0472">Membrane</keyword>
<keyword evidence="12" id="KW-1185">Reference proteome</keyword>
<feature type="coiled-coil region" evidence="7">
    <location>
        <begin position="195"/>
        <end position="237"/>
    </location>
</feature>
<dbReference type="SUPFAM" id="SSF117892">
    <property type="entry name" value="Band 7/SPFH domain"/>
    <property type="match status" value="1"/>
</dbReference>
<sequence>MNIIDFVSPTTIVLIVALLLAVLVATRGIRTVPQGEVWTVERFGAFTGMLNPGLNFIVPFIDTIGRRMNVQEVVLDIPEQSVITRDNATVAVDGIVYYRVMDPAKAAYAVQFLEQALTALSMTNIRAVIGEMDLDQTLSSRDRINSQLLSILDGATDPWGVKIARVEIRKIEPPENLIRAMNLQMTAERERRATVAKAEGEREAEIKRAEGAKQAQILEAEGRLEAAKRDAEARERLAQAESNATRMVGEAASGAGTDALRYFIADKYVKAFEVLAGNTAQKLVIVPMESSALAGGITQAMELLRGPDGQAPPRTPRPPASPAPEVPSPWTPR</sequence>
<evidence type="ECO:0000256" key="6">
    <source>
        <dbReference type="ARBA" id="ARBA00023136"/>
    </source>
</evidence>
<dbReference type="InterPro" id="IPR036013">
    <property type="entry name" value="Band_7/SPFH_dom_sf"/>
</dbReference>
<evidence type="ECO:0000259" key="10">
    <source>
        <dbReference type="SMART" id="SM00244"/>
    </source>
</evidence>
<dbReference type="InterPro" id="IPR001107">
    <property type="entry name" value="Band_7"/>
</dbReference>
<keyword evidence="7" id="KW-0175">Coiled coil</keyword>
<keyword evidence="5 9" id="KW-1133">Transmembrane helix</keyword>
<dbReference type="InterPro" id="IPR018080">
    <property type="entry name" value="Band_7/stomatin-like_CS"/>
</dbReference>
<proteinExistence type="inferred from homology"/>
<protein>
    <recommendedName>
        <fullName evidence="3">Protein QmcA</fullName>
    </recommendedName>
</protein>
<dbReference type="InterPro" id="IPR001972">
    <property type="entry name" value="Stomatin_HflK_fam"/>
</dbReference>
<dbReference type="EMBL" id="AP025637">
    <property type="protein sequence ID" value="BDG72833.1"/>
    <property type="molecule type" value="Genomic_DNA"/>
</dbReference>
<dbReference type="Gene3D" id="3.30.479.30">
    <property type="entry name" value="Band 7 domain"/>
    <property type="match status" value="1"/>
</dbReference>
<comment type="similarity">
    <text evidence="2">Belongs to the band 7/mec-2 family.</text>
</comment>
<dbReference type="RefSeq" id="WP_244407018.1">
    <property type="nucleotide sequence ID" value="NZ_AP025637.1"/>
</dbReference>
<dbReference type="SMART" id="SM00244">
    <property type="entry name" value="PHB"/>
    <property type="match status" value="1"/>
</dbReference>
<evidence type="ECO:0000313" key="11">
    <source>
        <dbReference type="EMBL" id="BDG72833.1"/>
    </source>
</evidence>
<organism evidence="11 12">
    <name type="scientific">Roseomonas fluvialis</name>
    <dbReference type="NCBI Taxonomy" id="1750527"/>
    <lineage>
        <taxon>Bacteria</taxon>
        <taxon>Pseudomonadati</taxon>
        <taxon>Pseudomonadota</taxon>
        <taxon>Alphaproteobacteria</taxon>
        <taxon>Acetobacterales</taxon>
        <taxon>Roseomonadaceae</taxon>
        <taxon>Roseomonas</taxon>
    </lineage>
</organism>
<evidence type="ECO:0000256" key="2">
    <source>
        <dbReference type="ARBA" id="ARBA00008164"/>
    </source>
</evidence>
<comment type="subcellular location">
    <subcellularLocation>
        <location evidence="1">Membrane</location>
        <topology evidence="1">Single-pass membrane protein</topology>
    </subcellularLocation>
</comment>
<name>A0ABM7Y4L1_9PROT</name>
<evidence type="ECO:0000256" key="7">
    <source>
        <dbReference type="SAM" id="Coils"/>
    </source>
</evidence>